<dbReference type="InterPro" id="IPR002347">
    <property type="entry name" value="SDR_fam"/>
</dbReference>
<name>A0ABX1GBX2_9GAMM</name>
<keyword evidence="5" id="KW-1185">Reference proteome</keyword>
<evidence type="ECO:0000256" key="1">
    <source>
        <dbReference type="ARBA" id="ARBA00006484"/>
    </source>
</evidence>
<dbReference type="PANTHER" id="PTHR43639:SF1">
    <property type="entry name" value="SHORT-CHAIN DEHYDROGENASE_REDUCTASE FAMILY PROTEIN"/>
    <property type="match status" value="1"/>
</dbReference>
<evidence type="ECO:0000259" key="3">
    <source>
        <dbReference type="SMART" id="SM00822"/>
    </source>
</evidence>
<dbReference type="Proteomes" id="UP000765845">
    <property type="component" value="Unassembled WGS sequence"/>
</dbReference>
<dbReference type="NCBIfam" id="NF005559">
    <property type="entry name" value="PRK07231.1"/>
    <property type="match status" value="1"/>
</dbReference>
<protein>
    <submittedName>
        <fullName evidence="4">Glucose 1-dehydrogenase</fullName>
        <ecNumber evidence="4">1.1.1.47</ecNumber>
    </submittedName>
</protein>
<organism evidence="4 5">
    <name type="scientific">Spongiibacter thalassae</name>
    <dbReference type="NCBI Taxonomy" id="2721624"/>
    <lineage>
        <taxon>Bacteria</taxon>
        <taxon>Pseudomonadati</taxon>
        <taxon>Pseudomonadota</taxon>
        <taxon>Gammaproteobacteria</taxon>
        <taxon>Cellvibrionales</taxon>
        <taxon>Spongiibacteraceae</taxon>
        <taxon>Spongiibacter</taxon>
    </lineage>
</organism>
<dbReference type="EMBL" id="JAAWWK010000002">
    <property type="protein sequence ID" value="NKI16671.1"/>
    <property type="molecule type" value="Genomic_DNA"/>
</dbReference>
<evidence type="ECO:0000313" key="5">
    <source>
        <dbReference type="Proteomes" id="UP000765845"/>
    </source>
</evidence>
<sequence length="256" mass="26593">MGVDTLFSLEGKTAIITGAGRGIGRAIAVLFAQAGAHVVCAARTESDLEHTVDLCGEAGGRALALPCDVSEEAQLEKLLAGAVEHFGSPAIVVNNAGGAWPNDPLTTRTDTLVKDFAFNVGSAFALSRLAHPHLCEQQGCIINITSASARYAQAGFSSYGTAKAALTQLTRLLAADFAPNVRVNGISPGTIMTSALEPFLDDNARQRMTELTPMKRLGQPADIAAAALFLASPAAAWITGKIIEVDGGAESTTWPF</sequence>
<dbReference type="Pfam" id="PF13561">
    <property type="entry name" value="adh_short_C2"/>
    <property type="match status" value="1"/>
</dbReference>
<dbReference type="PRINTS" id="PR00080">
    <property type="entry name" value="SDRFAMILY"/>
</dbReference>
<dbReference type="PANTHER" id="PTHR43639">
    <property type="entry name" value="OXIDOREDUCTASE, SHORT-CHAIN DEHYDROGENASE/REDUCTASE FAMILY (AFU_ORTHOLOGUE AFUA_5G02870)"/>
    <property type="match status" value="1"/>
</dbReference>
<dbReference type="SMART" id="SM00822">
    <property type="entry name" value="PKS_KR"/>
    <property type="match status" value="1"/>
</dbReference>
<dbReference type="PROSITE" id="PS00061">
    <property type="entry name" value="ADH_SHORT"/>
    <property type="match status" value="1"/>
</dbReference>
<dbReference type="InterPro" id="IPR036291">
    <property type="entry name" value="NAD(P)-bd_dom_sf"/>
</dbReference>
<dbReference type="SUPFAM" id="SSF51735">
    <property type="entry name" value="NAD(P)-binding Rossmann-fold domains"/>
    <property type="match status" value="1"/>
</dbReference>
<gene>
    <name evidence="4" type="ORF">HCU74_04460</name>
</gene>
<accession>A0ABX1GBX2</accession>
<evidence type="ECO:0000313" key="4">
    <source>
        <dbReference type="EMBL" id="NKI16671.1"/>
    </source>
</evidence>
<dbReference type="EC" id="1.1.1.47" evidence="4"/>
<dbReference type="Gene3D" id="3.40.50.720">
    <property type="entry name" value="NAD(P)-binding Rossmann-like Domain"/>
    <property type="match status" value="1"/>
</dbReference>
<evidence type="ECO:0000256" key="2">
    <source>
        <dbReference type="ARBA" id="ARBA00023002"/>
    </source>
</evidence>
<dbReference type="InterPro" id="IPR020904">
    <property type="entry name" value="Sc_DH/Rdtase_CS"/>
</dbReference>
<comment type="caution">
    <text evidence="4">The sequence shown here is derived from an EMBL/GenBank/DDBJ whole genome shotgun (WGS) entry which is preliminary data.</text>
</comment>
<comment type="similarity">
    <text evidence="1">Belongs to the short-chain dehydrogenases/reductases (SDR) family.</text>
</comment>
<dbReference type="InterPro" id="IPR057326">
    <property type="entry name" value="KR_dom"/>
</dbReference>
<dbReference type="RefSeq" id="WP_168449229.1">
    <property type="nucleotide sequence ID" value="NZ_JAAWWK010000002.1"/>
</dbReference>
<keyword evidence="2 4" id="KW-0560">Oxidoreductase</keyword>
<dbReference type="CDD" id="cd05233">
    <property type="entry name" value="SDR_c"/>
    <property type="match status" value="1"/>
</dbReference>
<reference evidence="4 5" key="1">
    <citation type="submission" date="2020-04" db="EMBL/GenBank/DDBJ databases">
        <authorList>
            <person name="Yoon J."/>
        </authorList>
    </citation>
    <scope>NUCLEOTIDE SEQUENCE [LARGE SCALE GENOMIC DNA]</scope>
    <source>
        <strain evidence="4 5">KMU-166</strain>
    </source>
</reference>
<feature type="domain" description="Ketoreductase" evidence="3">
    <location>
        <begin position="12"/>
        <end position="189"/>
    </location>
</feature>
<proteinExistence type="inferred from homology"/>
<dbReference type="GO" id="GO:0047936">
    <property type="term" value="F:glucose 1-dehydrogenase [NAD(P)+] activity"/>
    <property type="evidence" value="ECO:0007669"/>
    <property type="project" value="UniProtKB-EC"/>
</dbReference>
<dbReference type="PRINTS" id="PR00081">
    <property type="entry name" value="GDHRDH"/>
</dbReference>